<dbReference type="VEuPathDB" id="FungiDB:AeMF1_015188"/>
<sequence>MNKYQVHPETEPALFGNVLLATDPRTNSKVAIKRVPVDSADNNSPITMERRVNKHVMKLGGHANIVPLRDSFQEDGYDHLVIDYSVKGTLFDVLKATPEKRFSNRESIEYFNQIVEGVAFIRKLGYAHCDLSLETVLVTNNNTCQLTEFGLASDASHKKYNPVGKYFYMAPEMYENRGYDPAVADIWSLGILLFIMLTGVAPFRQARVLDDQFELFKQRGLEALCDQLGVVDLIPNDAFELLDAMLKINPNSRITIKDIVAACDRPEMVVVPRRKNSFFNKVFDPIKAPFRHNKQQRSTF</sequence>
<evidence type="ECO:0000259" key="6">
    <source>
        <dbReference type="PROSITE" id="PS50011"/>
    </source>
</evidence>
<dbReference type="Pfam" id="PF00069">
    <property type="entry name" value="Pkinase"/>
    <property type="match status" value="1"/>
</dbReference>
<dbReference type="Proteomes" id="UP000481153">
    <property type="component" value="Unassembled WGS sequence"/>
</dbReference>
<evidence type="ECO:0000256" key="5">
    <source>
        <dbReference type="ARBA" id="ARBA00022840"/>
    </source>
</evidence>
<keyword evidence="4" id="KW-0418">Kinase</keyword>
<reference evidence="7 8" key="1">
    <citation type="submission" date="2019-07" db="EMBL/GenBank/DDBJ databases">
        <title>Genomics analysis of Aphanomyces spp. identifies a new class of oomycete effector associated with host adaptation.</title>
        <authorList>
            <person name="Gaulin E."/>
        </authorList>
    </citation>
    <scope>NUCLEOTIDE SEQUENCE [LARGE SCALE GENOMIC DNA]</scope>
    <source>
        <strain evidence="7 8">ATCC 201684</strain>
    </source>
</reference>
<evidence type="ECO:0000256" key="1">
    <source>
        <dbReference type="ARBA" id="ARBA00022527"/>
    </source>
</evidence>
<dbReference type="GO" id="GO:0005634">
    <property type="term" value="C:nucleus"/>
    <property type="evidence" value="ECO:0007669"/>
    <property type="project" value="TreeGrafter"/>
</dbReference>
<protein>
    <recommendedName>
        <fullName evidence="6">Protein kinase domain-containing protein</fullName>
    </recommendedName>
</protein>
<gene>
    <name evidence="7" type="ORF">Ae201684_010704</name>
</gene>
<dbReference type="GO" id="GO:0005524">
    <property type="term" value="F:ATP binding"/>
    <property type="evidence" value="ECO:0007669"/>
    <property type="project" value="UniProtKB-KW"/>
</dbReference>
<evidence type="ECO:0000256" key="3">
    <source>
        <dbReference type="ARBA" id="ARBA00022741"/>
    </source>
</evidence>
<keyword evidence="8" id="KW-1185">Reference proteome</keyword>
<dbReference type="PANTHER" id="PTHR24345:SF91">
    <property type="entry name" value="SERINE_THREONINE-PROTEIN KINASE PLK4"/>
    <property type="match status" value="1"/>
</dbReference>
<dbReference type="Gene3D" id="1.10.510.10">
    <property type="entry name" value="Transferase(Phosphotransferase) domain 1"/>
    <property type="match status" value="1"/>
</dbReference>
<dbReference type="AlphaFoldDB" id="A0A6G0WWY9"/>
<evidence type="ECO:0000256" key="2">
    <source>
        <dbReference type="ARBA" id="ARBA00022679"/>
    </source>
</evidence>
<keyword evidence="1" id="KW-0723">Serine/threonine-protein kinase</keyword>
<dbReference type="PANTHER" id="PTHR24345">
    <property type="entry name" value="SERINE/THREONINE-PROTEIN KINASE PLK"/>
    <property type="match status" value="1"/>
</dbReference>
<dbReference type="SUPFAM" id="SSF56112">
    <property type="entry name" value="Protein kinase-like (PK-like)"/>
    <property type="match status" value="1"/>
</dbReference>
<feature type="domain" description="Protein kinase" evidence="6">
    <location>
        <begin position="4"/>
        <end position="268"/>
    </location>
</feature>
<evidence type="ECO:0000313" key="7">
    <source>
        <dbReference type="EMBL" id="KAF0732051.1"/>
    </source>
</evidence>
<organism evidence="7 8">
    <name type="scientific">Aphanomyces euteiches</name>
    <dbReference type="NCBI Taxonomy" id="100861"/>
    <lineage>
        <taxon>Eukaryota</taxon>
        <taxon>Sar</taxon>
        <taxon>Stramenopiles</taxon>
        <taxon>Oomycota</taxon>
        <taxon>Saprolegniomycetes</taxon>
        <taxon>Saprolegniales</taxon>
        <taxon>Verrucalvaceae</taxon>
        <taxon>Aphanomyces</taxon>
    </lineage>
</organism>
<accession>A0A6G0WWY9</accession>
<dbReference type="InterPro" id="IPR000719">
    <property type="entry name" value="Prot_kinase_dom"/>
</dbReference>
<evidence type="ECO:0000313" key="8">
    <source>
        <dbReference type="Proteomes" id="UP000481153"/>
    </source>
</evidence>
<keyword evidence="3" id="KW-0547">Nucleotide-binding</keyword>
<dbReference type="GO" id="GO:0004674">
    <property type="term" value="F:protein serine/threonine kinase activity"/>
    <property type="evidence" value="ECO:0007669"/>
    <property type="project" value="UniProtKB-KW"/>
</dbReference>
<dbReference type="PROSITE" id="PS50011">
    <property type="entry name" value="PROTEIN_KINASE_DOM"/>
    <property type="match status" value="1"/>
</dbReference>
<dbReference type="EMBL" id="VJMJ01000137">
    <property type="protein sequence ID" value="KAF0732051.1"/>
    <property type="molecule type" value="Genomic_DNA"/>
</dbReference>
<dbReference type="InterPro" id="IPR011009">
    <property type="entry name" value="Kinase-like_dom_sf"/>
</dbReference>
<keyword evidence="2" id="KW-0808">Transferase</keyword>
<name>A0A6G0WWY9_9STRA</name>
<evidence type="ECO:0000256" key="4">
    <source>
        <dbReference type="ARBA" id="ARBA00022777"/>
    </source>
</evidence>
<keyword evidence="5" id="KW-0067">ATP-binding</keyword>
<comment type="caution">
    <text evidence="7">The sequence shown here is derived from an EMBL/GenBank/DDBJ whole genome shotgun (WGS) entry which is preliminary data.</text>
</comment>
<proteinExistence type="predicted"/>